<dbReference type="SUPFAM" id="SSF55729">
    <property type="entry name" value="Acyl-CoA N-acyltransferases (Nat)"/>
    <property type="match status" value="1"/>
</dbReference>
<dbReference type="PANTHER" id="PTHR42791">
    <property type="entry name" value="GNAT FAMILY ACETYLTRANSFERASE"/>
    <property type="match status" value="1"/>
</dbReference>
<dbReference type="InterPro" id="IPR000182">
    <property type="entry name" value="GNAT_dom"/>
</dbReference>
<dbReference type="PROSITE" id="PS51186">
    <property type="entry name" value="GNAT"/>
    <property type="match status" value="1"/>
</dbReference>
<keyword evidence="2" id="KW-0808">Transferase</keyword>
<evidence type="ECO:0000313" key="2">
    <source>
        <dbReference type="EMBL" id="BAY85214.1"/>
    </source>
</evidence>
<sequence>MNAQIIRLEENLVNQATETLVDAFSKDPILQYILPQEVSQREKIARKFSEINIRYSQLSNHVYTTPEIKGIAAWIPPNQYPLNFFKMLQLGLYKMPFQLGLGRFIKLLSLFSMFEKYHKQDMNQPHWYLLALGVSSAYQSQGIGSLLIQPILKQADEQNLPCYLETTTEKAVRFYQRNGFEILRTEELPVKFWTMKREPNN</sequence>
<keyword evidence="3" id="KW-1185">Reference proteome</keyword>
<name>A0A1Z4LVJ7_9CYAN</name>
<dbReference type="GO" id="GO:0016747">
    <property type="term" value="F:acyltransferase activity, transferring groups other than amino-acyl groups"/>
    <property type="evidence" value="ECO:0007669"/>
    <property type="project" value="InterPro"/>
</dbReference>
<dbReference type="InterPro" id="IPR016181">
    <property type="entry name" value="Acyl_CoA_acyltransferase"/>
</dbReference>
<feature type="domain" description="N-acetyltransferase" evidence="1">
    <location>
        <begin position="42"/>
        <end position="200"/>
    </location>
</feature>
<dbReference type="Proteomes" id="UP000218418">
    <property type="component" value="Chromosome"/>
</dbReference>
<reference evidence="2 3" key="1">
    <citation type="submission" date="2017-06" db="EMBL/GenBank/DDBJ databases">
        <title>Genome sequencing of cyanobaciteial culture collection at National Institute for Environmental Studies (NIES).</title>
        <authorList>
            <person name="Hirose Y."/>
            <person name="Shimura Y."/>
            <person name="Fujisawa T."/>
            <person name="Nakamura Y."/>
            <person name="Kawachi M."/>
        </authorList>
    </citation>
    <scope>NUCLEOTIDE SEQUENCE [LARGE SCALE GENOMIC DNA]</scope>
    <source>
        <strain evidence="2 3">NIES-267</strain>
    </source>
</reference>
<evidence type="ECO:0000313" key="3">
    <source>
        <dbReference type="Proteomes" id="UP000218418"/>
    </source>
</evidence>
<dbReference type="Pfam" id="PF00583">
    <property type="entry name" value="Acetyltransf_1"/>
    <property type="match status" value="1"/>
</dbReference>
<evidence type="ECO:0000259" key="1">
    <source>
        <dbReference type="PROSITE" id="PS51186"/>
    </source>
</evidence>
<dbReference type="PANTHER" id="PTHR42791:SF1">
    <property type="entry name" value="N-ACETYLTRANSFERASE DOMAIN-CONTAINING PROTEIN"/>
    <property type="match status" value="1"/>
</dbReference>
<proteinExistence type="predicted"/>
<gene>
    <name evidence="2" type="ORF">NIES267_47130</name>
</gene>
<protein>
    <submittedName>
        <fullName evidence="2">Acetyltransferase</fullName>
    </submittedName>
</protein>
<dbReference type="EMBL" id="AP018227">
    <property type="protein sequence ID" value="BAY85214.1"/>
    <property type="molecule type" value="Genomic_DNA"/>
</dbReference>
<dbReference type="AlphaFoldDB" id="A0A1Z4LVJ7"/>
<dbReference type="CDD" id="cd04301">
    <property type="entry name" value="NAT_SF"/>
    <property type="match status" value="1"/>
</dbReference>
<organism evidence="2 3">
    <name type="scientific">Calothrix parasitica NIES-267</name>
    <dbReference type="NCBI Taxonomy" id="1973488"/>
    <lineage>
        <taxon>Bacteria</taxon>
        <taxon>Bacillati</taxon>
        <taxon>Cyanobacteriota</taxon>
        <taxon>Cyanophyceae</taxon>
        <taxon>Nostocales</taxon>
        <taxon>Calotrichaceae</taxon>
        <taxon>Calothrix</taxon>
    </lineage>
</organism>
<dbReference type="Gene3D" id="3.40.630.30">
    <property type="match status" value="1"/>
</dbReference>
<dbReference type="InterPro" id="IPR052523">
    <property type="entry name" value="Trichothecene_AcTrans"/>
</dbReference>
<dbReference type="OrthoDB" id="7057833at2"/>
<accession>A0A1Z4LVJ7</accession>